<dbReference type="GO" id="GO:0009055">
    <property type="term" value="F:electron transfer activity"/>
    <property type="evidence" value="ECO:0007669"/>
    <property type="project" value="InterPro"/>
</dbReference>
<dbReference type="PANTHER" id="PTHR35008:SF9">
    <property type="entry name" value="CYTOCHROME C DOMAIN-CONTAINING PROTEIN"/>
    <property type="match status" value="1"/>
</dbReference>
<proteinExistence type="predicted"/>
<dbReference type="InterPro" id="IPR051459">
    <property type="entry name" value="Cytochrome_c-type_DH"/>
</dbReference>
<keyword evidence="1 4" id="KW-0349">Heme</keyword>
<dbReference type="Proteomes" id="UP000198510">
    <property type="component" value="Unassembled WGS sequence"/>
</dbReference>
<dbReference type="GO" id="GO:0046872">
    <property type="term" value="F:metal ion binding"/>
    <property type="evidence" value="ECO:0007669"/>
    <property type="project" value="UniProtKB-KW"/>
</dbReference>
<keyword evidence="2 4" id="KW-0479">Metal-binding</keyword>
<dbReference type="Pfam" id="PF21342">
    <property type="entry name" value="SoxA-TsdA_cyt-c"/>
    <property type="match status" value="1"/>
</dbReference>
<evidence type="ECO:0000256" key="1">
    <source>
        <dbReference type="ARBA" id="ARBA00022617"/>
    </source>
</evidence>
<evidence type="ECO:0000256" key="4">
    <source>
        <dbReference type="PROSITE-ProRule" id="PRU00433"/>
    </source>
</evidence>
<protein>
    <submittedName>
        <fullName evidence="6">Thiosulfate dehydrogenase</fullName>
    </submittedName>
</protein>
<dbReference type="SUPFAM" id="SSF46626">
    <property type="entry name" value="Cytochrome c"/>
    <property type="match status" value="2"/>
</dbReference>
<evidence type="ECO:0000256" key="2">
    <source>
        <dbReference type="ARBA" id="ARBA00022723"/>
    </source>
</evidence>
<feature type="domain" description="Cytochrome c" evidence="5">
    <location>
        <begin position="211"/>
        <end position="302"/>
    </location>
</feature>
<dbReference type="EMBL" id="FNFO01000009">
    <property type="protein sequence ID" value="SDL92142.1"/>
    <property type="molecule type" value="Genomic_DNA"/>
</dbReference>
<dbReference type="Gene3D" id="1.10.760.10">
    <property type="entry name" value="Cytochrome c-like domain"/>
    <property type="match status" value="2"/>
</dbReference>
<gene>
    <name evidence="6" type="ORF">SAMN05421823_10937</name>
</gene>
<name>A0A1G9NZU2_9BACT</name>
<reference evidence="6 7" key="1">
    <citation type="submission" date="2016-10" db="EMBL/GenBank/DDBJ databases">
        <authorList>
            <person name="de Groot N.N."/>
        </authorList>
    </citation>
    <scope>NUCLEOTIDE SEQUENCE [LARGE SCALE GENOMIC DNA]</scope>
    <source>
        <strain evidence="6 7">DSM 25186</strain>
    </source>
</reference>
<sequence>MEELAKKARLLMGIVMTLAGVVVVLFVTLIAYHLNPAAFRASPVAENGSTPEASAPVATVPTAAVWHPRSIETDLPAGERGKQIRYGYQLISETPRWLGPHADEPALRLAGNELACKNCHLGAGTKAGAISFVGVAQRFPQFRGREGKMGTLEDRINGCMERSMNGQELPTQSAEMQAMVAYIQWLSEDVPEAKLAEYKGLPAFEIPAIKADTVQGKAIYEAQCQACHGTHGEGIRQPGGGAGYLYPPLWGADSYNHGAGMRRVLTAAPFIKANMPFGVSWENPRLTDEEALHVAAYINHFERPHKANTAEDFPDKKLKPVSTPYGPWEDPFPAEQHQYGPFPPIVDYYQKTFALKKTN</sequence>
<evidence type="ECO:0000313" key="7">
    <source>
        <dbReference type="Proteomes" id="UP000198510"/>
    </source>
</evidence>
<accession>A0A1G9NZU2</accession>
<dbReference type="STRING" id="1075417.SAMN05421823_10937"/>
<dbReference type="GO" id="GO:0020037">
    <property type="term" value="F:heme binding"/>
    <property type="evidence" value="ECO:0007669"/>
    <property type="project" value="InterPro"/>
</dbReference>
<dbReference type="PROSITE" id="PS51007">
    <property type="entry name" value="CYTC"/>
    <property type="match status" value="1"/>
</dbReference>
<dbReference type="PANTHER" id="PTHR35008">
    <property type="entry name" value="BLL4482 PROTEIN-RELATED"/>
    <property type="match status" value="1"/>
</dbReference>
<keyword evidence="3 4" id="KW-0408">Iron</keyword>
<evidence type="ECO:0000259" key="5">
    <source>
        <dbReference type="PROSITE" id="PS51007"/>
    </source>
</evidence>
<dbReference type="InterPro" id="IPR036909">
    <property type="entry name" value="Cyt_c-like_dom_sf"/>
</dbReference>
<dbReference type="Pfam" id="PF13442">
    <property type="entry name" value="Cytochrome_CBB3"/>
    <property type="match status" value="1"/>
</dbReference>
<dbReference type="RefSeq" id="WP_245706122.1">
    <property type="nucleotide sequence ID" value="NZ_FNFO01000009.1"/>
</dbReference>
<dbReference type="AlphaFoldDB" id="A0A1G9NZU2"/>
<evidence type="ECO:0000256" key="3">
    <source>
        <dbReference type="ARBA" id="ARBA00023004"/>
    </source>
</evidence>
<dbReference type="InterPro" id="IPR009056">
    <property type="entry name" value="Cyt_c-like_dom"/>
</dbReference>
<evidence type="ECO:0000313" key="6">
    <source>
        <dbReference type="EMBL" id="SDL92142.1"/>
    </source>
</evidence>
<keyword evidence="7" id="KW-1185">Reference proteome</keyword>
<organism evidence="6 7">
    <name type="scientific">Catalinimonas alkaloidigena</name>
    <dbReference type="NCBI Taxonomy" id="1075417"/>
    <lineage>
        <taxon>Bacteria</taxon>
        <taxon>Pseudomonadati</taxon>
        <taxon>Bacteroidota</taxon>
        <taxon>Cytophagia</taxon>
        <taxon>Cytophagales</taxon>
        <taxon>Catalimonadaceae</taxon>
        <taxon>Catalinimonas</taxon>
    </lineage>
</organism>